<dbReference type="OrthoDB" id="6632154at2"/>
<dbReference type="AlphaFoldDB" id="A0A0H3FQC3"/>
<evidence type="ECO:0000313" key="1">
    <source>
        <dbReference type="EMBL" id="AEG96702.1"/>
    </source>
</evidence>
<evidence type="ECO:0000313" key="2">
    <source>
        <dbReference type="Proteomes" id="UP000008881"/>
    </source>
</evidence>
<organism evidence="1 2">
    <name type="scientific">Klebsiella aerogenes (strain ATCC 13048 / DSM 30053 / CCUG 1429 / JCM 1235 / KCTC 2190 / NBRC 13534 / NCIMB 10102 / NCTC 10006 / CDC 819-56)</name>
    <name type="common">Enterobacter aerogenes</name>
    <dbReference type="NCBI Taxonomy" id="1028307"/>
    <lineage>
        <taxon>Bacteria</taxon>
        <taxon>Pseudomonadati</taxon>
        <taxon>Pseudomonadota</taxon>
        <taxon>Gammaproteobacteria</taxon>
        <taxon>Enterobacterales</taxon>
        <taxon>Enterobacteriaceae</taxon>
        <taxon>Klebsiella/Raoultella group</taxon>
        <taxon>Klebsiella</taxon>
    </lineage>
</organism>
<keyword evidence="2" id="KW-1185">Reference proteome</keyword>
<proteinExistence type="predicted"/>
<dbReference type="EMBL" id="CP002824">
    <property type="protein sequence ID" value="AEG96702.1"/>
    <property type="molecule type" value="Genomic_DNA"/>
</dbReference>
<sequence length="79" mass="9012">MKQKAAKYALNEFGYLVNVKDFRFPPAGKLYCFYCTHPVVLVPAQDNSDAHFQHVLTMSGRDEIIACPTLESYQTKQAR</sequence>
<dbReference type="Proteomes" id="UP000008881">
    <property type="component" value="Chromosome"/>
</dbReference>
<accession>A0A0H3FQC3</accession>
<dbReference type="KEGG" id="eae:EAE_08900"/>
<gene>
    <name evidence="1" type="ordered locus">EAE_08900</name>
</gene>
<dbReference type="GeneID" id="93309959"/>
<dbReference type="PATRIC" id="fig|1028307.3.peg.1776"/>
<dbReference type="RefSeq" id="WP_015704106.1">
    <property type="nucleotide sequence ID" value="NC_015663.1"/>
</dbReference>
<reference evidence="1 2" key="1">
    <citation type="journal article" date="2012" name="J. Bacteriol.">
        <title>Complete genome sequence of Enterobacter aerogenes KCTC 2190.</title>
        <authorList>
            <person name="Shin S.H."/>
            <person name="Kim S."/>
            <person name="Kim J.Y."/>
            <person name="Lee S."/>
            <person name="Um Y."/>
            <person name="Oh M.K."/>
            <person name="Kim Y.R."/>
            <person name="Lee J."/>
            <person name="Yang K.S."/>
        </authorList>
    </citation>
    <scope>NUCLEOTIDE SEQUENCE [LARGE SCALE GENOMIC DNA]</scope>
    <source>
        <strain evidence="1 2">KCTC 2190</strain>
    </source>
</reference>
<name>A0A0H3FQC3_KLEAK</name>
<dbReference type="HOGENOM" id="CLU_2665330_0_0_6"/>
<protein>
    <submittedName>
        <fullName evidence="1">Uncharacterized protein</fullName>
    </submittedName>
</protein>